<feature type="region of interest" description="Disordered" evidence="1">
    <location>
        <begin position="57"/>
        <end position="183"/>
    </location>
</feature>
<proteinExistence type="predicted"/>
<protein>
    <submittedName>
        <fullName evidence="2">Uncharacterized protein</fullName>
    </submittedName>
</protein>
<feature type="compositionally biased region" description="Basic and acidic residues" evidence="1">
    <location>
        <begin position="119"/>
        <end position="137"/>
    </location>
</feature>
<evidence type="ECO:0000256" key="1">
    <source>
        <dbReference type="SAM" id="MobiDB-lite"/>
    </source>
</evidence>
<dbReference type="STRING" id="323097.Nham_0829"/>
<accession>Q1QPZ2</accession>
<organism evidence="2 3">
    <name type="scientific">Nitrobacter hamburgensis (strain DSM 10229 / NCIMB 13809 / X14)</name>
    <dbReference type="NCBI Taxonomy" id="323097"/>
    <lineage>
        <taxon>Bacteria</taxon>
        <taxon>Pseudomonadati</taxon>
        <taxon>Pseudomonadota</taxon>
        <taxon>Alphaproteobacteria</taxon>
        <taxon>Hyphomicrobiales</taxon>
        <taxon>Nitrobacteraceae</taxon>
        <taxon>Nitrobacter</taxon>
    </lineage>
</organism>
<feature type="compositionally biased region" description="Polar residues" evidence="1">
    <location>
        <begin position="143"/>
        <end position="153"/>
    </location>
</feature>
<evidence type="ECO:0000313" key="3">
    <source>
        <dbReference type="Proteomes" id="UP000001953"/>
    </source>
</evidence>
<sequence>MSAGGDSAAGARGPTLFDALVSHERGDRSSMAPSLRPRLPYLFEDATRDTETDIEVLAMVAAAPTTSPHPAATPASPSRGGRDTPRLPALREPISVTVRHVAEPAGDRRQEDVEPATAESREGPPRSLRPQDEEAARPPHQQARPTPTPQAHPTTERASPRPRQAEDRRLPDEAAAALQTPPRVAALRRGATLTRDEPVIEISIGRIDIRAAVAPAVQAPQSAPAKPRGDRLAAYLERRTRGSRS</sequence>
<dbReference type="RefSeq" id="WP_011509406.1">
    <property type="nucleotide sequence ID" value="NC_007964.1"/>
</dbReference>
<feature type="compositionally biased region" description="Basic and acidic residues" evidence="1">
    <location>
        <begin position="154"/>
        <end position="172"/>
    </location>
</feature>
<dbReference type="AlphaFoldDB" id="Q1QPZ2"/>
<feature type="compositionally biased region" description="Low complexity" evidence="1">
    <location>
        <begin position="61"/>
        <end position="78"/>
    </location>
</feature>
<reference evidence="2 3" key="1">
    <citation type="submission" date="2006-03" db="EMBL/GenBank/DDBJ databases">
        <title>Complete sequence of chromosome of Nitrobacter hamburgensis X14.</title>
        <authorList>
            <consortium name="US DOE Joint Genome Institute"/>
            <person name="Copeland A."/>
            <person name="Lucas S."/>
            <person name="Lapidus A."/>
            <person name="Barry K."/>
            <person name="Detter J.C."/>
            <person name="Glavina del Rio T."/>
            <person name="Hammon N."/>
            <person name="Israni S."/>
            <person name="Dalin E."/>
            <person name="Tice H."/>
            <person name="Pitluck S."/>
            <person name="Chain P."/>
            <person name="Malfatti S."/>
            <person name="Shin M."/>
            <person name="Vergez L."/>
            <person name="Schmutz J."/>
            <person name="Larimer F."/>
            <person name="Land M."/>
            <person name="Hauser L."/>
            <person name="Kyrpides N."/>
            <person name="Ivanova N."/>
            <person name="Ward B."/>
            <person name="Arp D."/>
            <person name="Klotz M."/>
            <person name="Stein L."/>
            <person name="O'Mullan G."/>
            <person name="Starkenburg S."/>
            <person name="Sayavedra L."/>
            <person name="Poret-Peterson A.T."/>
            <person name="Gentry M.E."/>
            <person name="Bruce D."/>
            <person name="Richardson P."/>
        </authorList>
    </citation>
    <scope>NUCLEOTIDE SEQUENCE [LARGE SCALE GENOMIC DNA]</scope>
    <source>
        <strain evidence="3">DSM 10229 / NCIMB 13809 / X14</strain>
    </source>
</reference>
<dbReference type="Proteomes" id="UP000001953">
    <property type="component" value="Chromosome"/>
</dbReference>
<evidence type="ECO:0000313" key="2">
    <source>
        <dbReference type="EMBL" id="ABE61705.1"/>
    </source>
</evidence>
<dbReference type="KEGG" id="nha:Nham_0829"/>
<dbReference type="HOGENOM" id="CLU_1132666_0_0_5"/>
<gene>
    <name evidence="2" type="ordered locus">Nham_0829</name>
</gene>
<dbReference type="EMBL" id="CP000319">
    <property type="protein sequence ID" value="ABE61705.1"/>
    <property type="molecule type" value="Genomic_DNA"/>
</dbReference>
<keyword evidence="3" id="KW-1185">Reference proteome</keyword>
<feature type="compositionally biased region" description="Basic and acidic residues" evidence="1">
    <location>
        <begin position="100"/>
        <end position="112"/>
    </location>
</feature>
<feature type="region of interest" description="Disordered" evidence="1">
    <location>
        <begin position="20"/>
        <end position="40"/>
    </location>
</feature>
<name>Q1QPZ2_NITHX</name>